<dbReference type="AlphaFoldDB" id="A0A9P6Q4T1"/>
<evidence type="ECO:0000256" key="3">
    <source>
        <dbReference type="ARBA" id="ARBA00023027"/>
    </source>
</evidence>
<dbReference type="InterPro" id="IPR006140">
    <property type="entry name" value="D-isomer_DH_NAD-bd"/>
</dbReference>
<sequence length="405" mass="45182">MLILDELPQSSMAILQAAGLQLEFLDAHKASYAEIQLRMSYCNLIAIRTRKTAEIISYLLSYWPTSRLHAIACFEPGVASALTINHIPVFSVPSTPSPYAVSELCLSLTIVLARRLIPTSRQTHAGNWQKDHRQCHEVRNKTLGLLGYETHRNVGHQTAILAQSMGMRVVAHTPRQHFLTYGRTTTVKDLDTVVQQADFLVVLDDTDLLDRPASPKLREALHGQFIIHSSIDDHDGSRTRKFLSWLDEAIHRAPPSNDSKAHKHRPIELLGVAVVVPTVDFDEPLTGLNEEPVGEDVYDTADEGYATEDYACFKTGHYGRGNITDLKNRAAWRDQLQRLGTTNIALIPQFALNSVESQRESSDKFAMQIATLSKEAMAQPNTVDSTVPHYHSARPAHIQPMAPVF</sequence>
<keyword evidence="3" id="KW-0520">NAD</keyword>
<evidence type="ECO:0000256" key="2">
    <source>
        <dbReference type="ARBA" id="ARBA00023002"/>
    </source>
</evidence>
<dbReference type="Pfam" id="PF02826">
    <property type="entry name" value="2-Hacid_dh_C"/>
    <property type="match status" value="1"/>
</dbReference>
<dbReference type="PANTHER" id="PTHR42789">
    <property type="entry name" value="D-ISOMER SPECIFIC 2-HYDROXYACID DEHYDROGENASE FAMILY PROTEIN (AFU_ORTHOLOGUE AFUA_6G10090)"/>
    <property type="match status" value="1"/>
</dbReference>
<dbReference type="SUPFAM" id="SSF51735">
    <property type="entry name" value="NAD(P)-binding Rossmann-fold domains"/>
    <property type="match status" value="1"/>
</dbReference>
<organism evidence="5 6">
    <name type="scientific">Actinomortierella ambigua</name>
    <dbReference type="NCBI Taxonomy" id="1343610"/>
    <lineage>
        <taxon>Eukaryota</taxon>
        <taxon>Fungi</taxon>
        <taxon>Fungi incertae sedis</taxon>
        <taxon>Mucoromycota</taxon>
        <taxon>Mortierellomycotina</taxon>
        <taxon>Mortierellomycetes</taxon>
        <taxon>Mortierellales</taxon>
        <taxon>Mortierellaceae</taxon>
        <taxon>Actinomortierella</taxon>
    </lineage>
</organism>
<evidence type="ECO:0000313" key="6">
    <source>
        <dbReference type="Proteomes" id="UP000807716"/>
    </source>
</evidence>
<accession>A0A9P6Q4T1</accession>
<dbReference type="OrthoDB" id="2356452at2759"/>
<name>A0A9P6Q4T1_9FUNG</name>
<dbReference type="InterPro" id="IPR036291">
    <property type="entry name" value="NAD(P)-bd_dom_sf"/>
</dbReference>
<dbReference type="GO" id="GO:0051287">
    <property type="term" value="F:NAD binding"/>
    <property type="evidence" value="ECO:0007669"/>
    <property type="project" value="InterPro"/>
</dbReference>
<gene>
    <name evidence="5" type="ORF">DFQ27_003417</name>
</gene>
<dbReference type="PANTHER" id="PTHR42789:SF1">
    <property type="entry name" value="D-ISOMER SPECIFIC 2-HYDROXYACID DEHYDROGENASE FAMILY PROTEIN (AFU_ORTHOLOGUE AFUA_6G10090)"/>
    <property type="match status" value="1"/>
</dbReference>
<keyword evidence="6" id="KW-1185">Reference proteome</keyword>
<dbReference type="EMBL" id="JAAAJB010000241">
    <property type="protein sequence ID" value="KAG0260669.1"/>
    <property type="molecule type" value="Genomic_DNA"/>
</dbReference>
<dbReference type="SUPFAM" id="SSF52283">
    <property type="entry name" value="Formate/glycerate dehydrogenase catalytic domain-like"/>
    <property type="match status" value="1"/>
</dbReference>
<evidence type="ECO:0000313" key="5">
    <source>
        <dbReference type="EMBL" id="KAG0260669.1"/>
    </source>
</evidence>
<dbReference type="Proteomes" id="UP000807716">
    <property type="component" value="Unassembled WGS sequence"/>
</dbReference>
<proteinExistence type="inferred from homology"/>
<dbReference type="GO" id="GO:0016491">
    <property type="term" value="F:oxidoreductase activity"/>
    <property type="evidence" value="ECO:0007669"/>
    <property type="project" value="UniProtKB-KW"/>
</dbReference>
<comment type="caution">
    <text evidence="5">The sequence shown here is derived from an EMBL/GenBank/DDBJ whole genome shotgun (WGS) entry which is preliminary data.</text>
</comment>
<comment type="similarity">
    <text evidence="1">Belongs to the D-isomer specific 2-hydroxyacid dehydrogenase family.</text>
</comment>
<reference evidence="5" key="1">
    <citation type="journal article" date="2020" name="Fungal Divers.">
        <title>Resolving the Mortierellaceae phylogeny through synthesis of multi-gene phylogenetics and phylogenomics.</title>
        <authorList>
            <person name="Vandepol N."/>
            <person name="Liber J."/>
            <person name="Desiro A."/>
            <person name="Na H."/>
            <person name="Kennedy M."/>
            <person name="Barry K."/>
            <person name="Grigoriev I.V."/>
            <person name="Miller A.N."/>
            <person name="O'Donnell K."/>
            <person name="Stajich J.E."/>
            <person name="Bonito G."/>
        </authorList>
    </citation>
    <scope>NUCLEOTIDE SEQUENCE</scope>
    <source>
        <strain evidence="5">BC1065</strain>
    </source>
</reference>
<evidence type="ECO:0000256" key="1">
    <source>
        <dbReference type="ARBA" id="ARBA00005854"/>
    </source>
</evidence>
<dbReference type="Gene3D" id="3.40.50.720">
    <property type="entry name" value="NAD(P)-binding Rossmann-like Domain"/>
    <property type="match status" value="2"/>
</dbReference>
<evidence type="ECO:0000259" key="4">
    <source>
        <dbReference type="Pfam" id="PF02826"/>
    </source>
</evidence>
<feature type="domain" description="D-isomer specific 2-hydroxyacid dehydrogenase NAD-binding" evidence="4">
    <location>
        <begin position="107"/>
        <end position="202"/>
    </location>
</feature>
<dbReference type="InterPro" id="IPR050857">
    <property type="entry name" value="D-2-hydroxyacid_DH"/>
</dbReference>
<protein>
    <recommendedName>
        <fullName evidence="4">D-isomer specific 2-hydroxyacid dehydrogenase NAD-binding domain-containing protein</fullName>
    </recommendedName>
</protein>
<keyword evidence="2" id="KW-0560">Oxidoreductase</keyword>